<name>A0A7V8LLP7_9MYCO</name>
<gene>
    <name evidence="1" type="ORF">AN908_20780</name>
    <name evidence="2" type="ORF">AN912_26720</name>
</gene>
<keyword evidence="4" id="KW-1185">Reference proteome</keyword>
<comment type="caution">
    <text evidence="1">The sequence shown here is derived from an EMBL/GenBank/DDBJ whole genome shotgun (WGS) entry which is preliminary data.</text>
</comment>
<sequence length="65" mass="6623">MTETLGIQSELAEEQQAAINRTNVKKLLGIARPDRNGISDGAGSASLGTPCSAAVCDCTVSDDGD</sequence>
<organism evidence="1 3">
    <name type="scientific">Mycobacteroides immunogenum</name>
    <dbReference type="NCBI Taxonomy" id="83262"/>
    <lineage>
        <taxon>Bacteria</taxon>
        <taxon>Bacillati</taxon>
        <taxon>Actinomycetota</taxon>
        <taxon>Actinomycetes</taxon>
        <taxon>Mycobacteriales</taxon>
        <taxon>Mycobacteriaceae</taxon>
        <taxon>Mycobacteroides</taxon>
    </lineage>
</organism>
<dbReference type="EMBL" id="LJFO01000013">
    <property type="protein sequence ID" value="KPG06255.1"/>
    <property type="molecule type" value="Genomic_DNA"/>
</dbReference>
<dbReference type="KEGG" id="miz:BAB75_05440"/>
<proteinExistence type="predicted"/>
<protein>
    <submittedName>
        <fullName evidence="1">Uncharacterized protein</fullName>
    </submittedName>
</protein>
<dbReference type="EMBL" id="LJFS01000052">
    <property type="protein sequence ID" value="KPG25682.1"/>
    <property type="molecule type" value="Genomic_DNA"/>
</dbReference>
<evidence type="ECO:0000313" key="4">
    <source>
        <dbReference type="Proteomes" id="UP000037962"/>
    </source>
</evidence>
<dbReference type="AlphaFoldDB" id="A0A7V8LLP7"/>
<dbReference type="Proteomes" id="UP000037962">
    <property type="component" value="Unassembled WGS sequence"/>
</dbReference>
<reference evidence="3 4" key="1">
    <citation type="submission" date="2015-09" db="EMBL/GenBank/DDBJ databases">
        <title>Genome Sequences of Mycobacterium immunogenum Isolates, Recuperated from a Chloraminated Drinking Water Distribution System Simulator Subjected to Episodes of Nitrification.</title>
        <authorList>
            <person name="Gomez-Alvarez V."/>
            <person name="Revetta R.P."/>
        </authorList>
    </citation>
    <scope>NUCLEOTIDE SEQUENCE [LARGE SCALE GENOMIC DNA]</scope>
    <source>
        <strain evidence="1 3">H008</strain>
        <strain evidence="2 4">H076</strain>
    </source>
</reference>
<dbReference type="GeneID" id="45763344"/>
<evidence type="ECO:0000313" key="2">
    <source>
        <dbReference type="EMBL" id="KPG25682.1"/>
    </source>
</evidence>
<accession>A0A7V8LLP7</accession>
<evidence type="ECO:0000313" key="1">
    <source>
        <dbReference type="EMBL" id="KPG06255.1"/>
    </source>
</evidence>
<evidence type="ECO:0000313" key="3">
    <source>
        <dbReference type="Proteomes" id="UP000037843"/>
    </source>
</evidence>
<dbReference type="RefSeq" id="WP_043078800.1">
    <property type="nucleotide sequence ID" value="NZ_CP011530.1"/>
</dbReference>
<dbReference type="Proteomes" id="UP000037843">
    <property type="component" value="Unassembled WGS sequence"/>
</dbReference>